<dbReference type="Proteomes" id="UP000077266">
    <property type="component" value="Unassembled WGS sequence"/>
</dbReference>
<protein>
    <submittedName>
        <fullName evidence="2">Uncharacterized protein</fullName>
    </submittedName>
</protein>
<gene>
    <name evidence="2" type="ORF">EXIGLDRAFT_769494</name>
</gene>
<evidence type="ECO:0000313" key="2">
    <source>
        <dbReference type="EMBL" id="KZV91905.1"/>
    </source>
</evidence>
<feature type="compositionally biased region" description="Basic residues" evidence="1">
    <location>
        <begin position="703"/>
        <end position="718"/>
    </location>
</feature>
<dbReference type="InParanoid" id="A0A165HFV7"/>
<feature type="compositionally biased region" description="Basic residues" evidence="1">
    <location>
        <begin position="909"/>
        <end position="921"/>
    </location>
</feature>
<dbReference type="EMBL" id="KV426018">
    <property type="protein sequence ID" value="KZV91905.1"/>
    <property type="molecule type" value="Genomic_DNA"/>
</dbReference>
<organism evidence="2 3">
    <name type="scientific">Exidia glandulosa HHB12029</name>
    <dbReference type="NCBI Taxonomy" id="1314781"/>
    <lineage>
        <taxon>Eukaryota</taxon>
        <taxon>Fungi</taxon>
        <taxon>Dikarya</taxon>
        <taxon>Basidiomycota</taxon>
        <taxon>Agaricomycotina</taxon>
        <taxon>Agaricomycetes</taxon>
        <taxon>Auriculariales</taxon>
        <taxon>Exidiaceae</taxon>
        <taxon>Exidia</taxon>
    </lineage>
</organism>
<reference evidence="2 3" key="1">
    <citation type="journal article" date="2016" name="Mol. Biol. Evol.">
        <title>Comparative Genomics of Early-Diverging Mushroom-Forming Fungi Provides Insights into the Origins of Lignocellulose Decay Capabilities.</title>
        <authorList>
            <person name="Nagy L.G."/>
            <person name="Riley R."/>
            <person name="Tritt A."/>
            <person name="Adam C."/>
            <person name="Daum C."/>
            <person name="Floudas D."/>
            <person name="Sun H."/>
            <person name="Yadav J.S."/>
            <person name="Pangilinan J."/>
            <person name="Larsson K.H."/>
            <person name="Matsuura K."/>
            <person name="Barry K."/>
            <person name="Labutti K."/>
            <person name="Kuo R."/>
            <person name="Ohm R.A."/>
            <person name="Bhattacharya S.S."/>
            <person name="Shirouzu T."/>
            <person name="Yoshinaga Y."/>
            <person name="Martin F.M."/>
            <person name="Grigoriev I.V."/>
            <person name="Hibbett D.S."/>
        </authorList>
    </citation>
    <scope>NUCLEOTIDE SEQUENCE [LARGE SCALE GENOMIC DNA]</scope>
    <source>
        <strain evidence="2 3">HHB12029</strain>
    </source>
</reference>
<feature type="compositionally biased region" description="Basic and acidic residues" evidence="1">
    <location>
        <begin position="859"/>
        <end position="887"/>
    </location>
</feature>
<dbReference type="STRING" id="1314781.A0A165HFV7"/>
<keyword evidence="3" id="KW-1185">Reference proteome</keyword>
<feature type="compositionally biased region" description="Low complexity" evidence="1">
    <location>
        <begin position="73"/>
        <end position="86"/>
    </location>
</feature>
<feature type="region of interest" description="Disordered" evidence="1">
    <location>
        <begin position="1"/>
        <end position="239"/>
    </location>
</feature>
<feature type="compositionally biased region" description="Low complexity" evidence="1">
    <location>
        <begin position="888"/>
        <end position="908"/>
    </location>
</feature>
<feature type="compositionally biased region" description="Polar residues" evidence="1">
    <location>
        <begin position="1264"/>
        <end position="1284"/>
    </location>
</feature>
<feature type="compositionally biased region" description="Pro residues" evidence="1">
    <location>
        <begin position="62"/>
        <end position="72"/>
    </location>
</feature>
<accession>A0A165HFV7</accession>
<feature type="compositionally biased region" description="Basic and acidic residues" evidence="1">
    <location>
        <begin position="763"/>
        <end position="817"/>
    </location>
</feature>
<feature type="compositionally biased region" description="Acidic residues" evidence="1">
    <location>
        <begin position="840"/>
        <end position="849"/>
    </location>
</feature>
<name>A0A165HFV7_EXIGL</name>
<feature type="region of interest" description="Disordered" evidence="1">
    <location>
        <begin position="1256"/>
        <end position="1284"/>
    </location>
</feature>
<sequence>MSDSSRQTRSKTPAGTSFVKLSLNGREGTVEPGDTLKGANAKPNLNVDAATTTNPARSRGPSVPPKHAPSRPPSSSRAKSVPPVASNTSRKHNKARPTSDTSAPPNGSGGSSLPQTGDKPTYEPPSPTAHASPKRLPVTLEEVEDEDVRSHRGESLPPSSTRILEEVRGKETAPGHTGSSSKRQPLFDPTLASSDEESADPTTHGAAAPARAPTPARAPASASAPPAPPAGGDRPLTPDSALHKQLEDLATMPTLDTILVGENAPKNAEDDTLADDVNKKPDLLDIVGEPDDDEEDYDGLEQEPKPVYSKGRIAEEFMERILALVQAFDTGMVEVARDSHKPLSYIWRLAMPHLKLSRAPNLFNMFVKKWCYENKKLPNETFTQLRERFLTAYREEVGTMSKAKKNDLRKELLKWNEDYDKNAAQHVQEAGDLYKIMLQARMEFEVLAQYYYRFYDIATFGWCCSVRPGDAVAMQANSTFASTTAAAKWMDSMGSHIPAAMDQFAAIVKIHKAAEVSMSDWSKETEASVLRTGGEHLKKRVTHFLIKLQNAATRRNRNQAQWQNFPYQLVKARTVIMGWPEDSPLLDAPKTFLCNMEHLRTFTRLAFATERGEAEPGEAITWRPMDVEKEAKYAESRSTREAWKKIPIWYNNNGDPILTVGDALKEEARRRKEKGQIVIVDSDDEEAFAEEPSADENDDIQPKKIKNRKGTTTKKKPTAKPVKSKLPSAKAKKTAYNGDDDNIDGEQPAKTKQSKSKQQSSKSKKEADTRHEDGDERPKKKSKTDRSAHVDEGDRERKRDAERLRKQGERERKRLDAQRAGSTRTPAIVTTRPGPKPGYEEDFASDDDSPPLAIPQKRKSNELASRDEVEPTRGRSRERGSGKRRDSSSSSSASSTSTSSSGSSSSSARRARSPPSRRTRSTSRGASQFGGGLRAAASLFDKPQGVQTTRKTLSPFHFDFGASSSSSLAGALDIDLTSRAGLRKPSGVGVDDKTPEQQQSARSGLGADETVAVVVAQDVQRHHHDGLQSESEPFDPGYLITAAPDYAPNNAAPNAVQNAPPVRMFDAQANGFGDNMNTHAYEGIQAASIPLPVVAQPPYLQPYGNDQLQQVDPALSAVTASSQTMAPIAHPSFQPSATAVVPQQQQQYLQQPYTQQSAPILHYATTEQYAQQQYAQQQYAQQQQYTQQQQYAQQHQFAPTQQYAPSSQLVQQQQFAPMQQLAPPPPQFVPMQFAQGAVGQQEQQFTATQLAPPQLIAQQQLAPSTQQDQSWPGTNMSASNWSYQ</sequence>
<feature type="compositionally biased region" description="Acidic residues" evidence="1">
    <location>
        <begin position="681"/>
        <end position="699"/>
    </location>
</feature>
<evidence type="ECO:0000313" key="3">
    <source>
        <dbReference type="Proteomes" id="UP000077266"/>
    </source>
</evidence>
<feature type="region of interest" description="Disordered" evidence="1">
    <location>
        <begin position="670"/>
        <end position="946"/>
    </location>
</feature>
<feature type="region of interest" description="Disordered" evidence="1">
    <location>
        <begin position="262"/>
        <end position="304"/>
    </location>
</feature>
<feature type="region of interest" description="Disordered" evidence="1">
    <location>
        <begin position="981"/>
        <end position="1005"/>
    </location>
</feature>
<feature type="compositionally biased region" description="Polar residues" evidence="1">
    <location>
        <begin position="96"/>
        <end position="115"/>
    </location>
</feature>
<feature type="compositionally biased region" description="Basic and acidic residues" evidence="1">
    <location>
        <begin position="163"/>
        <end position="173"/>
    </location>
</feature>
<feature type="compositionally biased region" description="Polar residues" evidence="1">
    <location>
        <begin position="1"/>
        <end position="15"/>
    </location>
</feature>
<feature type="compositionally biased region" description="Acidic residues" evidence="1">
    <location>
        <begin position="288"/>
        <end position="301"/>
    </location>
</feature>
<dbReference type="OrthoDB" id="3329879at2759"/>
<evidence type="ECO:0000256" key="1">
    <source>
        <dbReference type="SAM" id="MobiDB-lite"/>
    </source>
</evidence>
<feature type="compositionally biased region" description="Low complexity" evidence="1">
    <location>
        <begin position="206"/>
        <end position="224"/>
    </location>
</feature>
<proteinExistence type="predicted"/>
<dbReference type="PANTHER" id="PTHR12460">
    <property type="entry name" value="CYCLIN-DEPENDENT KINASE INHIBITOR-RELATED PROTEIN"/>
    <property type="match status" value="1"/>
</dbReference>